<dbReference type="AlphaFoldDB" id="A0A7W7WZ89"/>
<reference evidence="1 2" key="1">
    <citation type="submission" date="2020-08" db="EMBL/GenBank/DDBJ databases">
        <title>Sequencing the genomes of 1000 actinobacteria strains.</title>
        <authorList>
            <person name="Klenk H.-P."/>
        </authorList>
    </citation>
    <scope>NUCLEOTIDE SEQUENCE [LARGE SCALE GENOMIC DNA]</scope>
    <source>
        <strain evidence="1 2">DSM 45084</strain>
    </source>
</reference>
<name>A0A7W7WZ89_9PSEU</name>
<keyword evidence="2" id="KW-1185">Reference proteome</keyword>
<accession>A0A7W7WZ89</accession>
<proteinExistence type="predicted"/>
<evidence type="ECO:0000313" key="2">
    <source>
        <dbReference type="Proteomes" id="UP000542674"/>
    </source>
</evidence>
<organism evidence="1 2">
    <name type="scientific">Saccharothrix violaceirubra</name>
    <dbReference type="NCBI Taxonomy" id="413306"/>
    <lineage>
        <taxon>Bacteria</taxon>
        <taxon>Bacillati</taxon>
        <taxon>Actinomycetota</taxon>
        <taxon>Actinomycetes</taxon>
        <taxon>Pseudonocardiales</taxon>
        <taxon>Pseudonocardiaceae</taxon>
        <taxon>Saccharothrix</taxon>
    </lineage>
</organism>
<comment type="caution">
    <text evidence="1">The sequence shown here is derived from an EMBL/GenBank/DDBJ whole genome shotgun (WGS) entry which is preliminary data.</text>
</comment>
<gene>
    <name evidence="1" type="ORF">F4559_006406</name>
</gene>
<dbReference type="Proteomes" id="UP000542674">
    <property type="component" value="Unassembled WGS sequence"/>
</dbReference>
<protein>
    <submittedName>
        <fullName evidence="1">Uncharacterized protein</fullName>
    </submittedName>
</protein>
<dbReference type="EMBL" id="JACHJS010000001">
    <property type="protein sequence ID" value="MBB4969047.1"/>
    <property type="molecule type" value="Genomic_DNA"/>
</dbReference>
<evidence type="ECO:0000313" key="1">
    <source>
        <dbReference type="EMBL" id="MBB4969047.1"/>
    </source>
</evidence>
<dbReference type="RefSeq" id="WP_184674761.1">
    <property type="nucleotide sequence ID" value="NZ_BAABAI010000043.1"/>
</dbReference>
<sequence>MELPPAWLRPDPLRGLAKVPWSGLDRGVGVDGWLRTAAEGDDAACTALADRLLDDDTVSEASAAAVPFLAGLGAGYQVPGAVRDRVIFLLAALASAGAGFTDAGRRTRRRWNPLGRELPRRPPDWITQTRYAVAKAAPRVFESLARAEVACALALAIAVPEVAPAHVADTAEGLAAGRGFLADAAAVVLHLTQDVTTDARFVRALAARHPTITVPDAPHRPDRVTLQLVGHRVAHLAAYG</sequence>